<name>A0A853CL68_9ACTN</name>
<organism evidence="2 3">
    <name type="scientific">Petropleomorpha daqingensis</name>
    <dbReference type="NCBI Taxonomy" id="2026353"/>
    <lineage>
        <taxon>Bacteria</taxon>
        <taxon>Bacillati</taxon>
        <taxon>Actinomycetota</taxon>
        <taxon>Actinomycetes</taxon>
        <taxon>Geodermatophilales</taxon>
        <taxon>Geodermatophilaceae</taxon>
        <taxon>Petropleomorpha</taxon>
    </lineage>
</organism>
<dbReference type="Gene3D" id="1.10.287.1490">
    <property type="match status" value="1"/>
</dbReference>
<protein>
    <submittedName>
        <fullName evidence="2">ABC-type transporter Mla subunit MlaD</fullName>
    </submittedName>
</protein>
<feature type="region of interest" description="Disordered" evidence="1">
    <location>
        <begin position="133"/>
        <end position="153"/>
    </location>
</feature>
<dbReference type="RefSeq" id="WP_179721447.1">
    <property type="nucleotide sequence ID" value="NZ_JACBZT010000001.1"/>
</dbReference>
<dbReference type="EMBL" id="JACBZT010000001">
    <property type="protein sequence ID" value="NYJ08675.1"/>
    <property type="molecule type" value="Genomic_DNA"/>
</dbReference>
<feature type="compositionally biased region" description="Basic and acidic residues" evidence="1">
    <location>
        <begin position="139"/>
        <end position="153"/>
    </location>
</feature>
<dbReference type="AlphaFoldDB" id="A0A853CL68"/>
<accession>A0A853CL68</accession>
<dbReference type="Proteomes" id="UP000541969">
    <property type="component" value="Unassembled WGS sequence"/>
</dbReference>
<evidence type="ECO:0000313" key="3">
    <source>
        <dbReference type="Proteomes" id="UP000541969"/>
    </source>
</evidence>
<evidence type="ECO:0000256" key="1">
    <source>
        <dbReference type="SAM" id="MobiDB-lite"/>
    </source>
</evidence>
<keyword evidence="3" id="KW-1185">Reference proteome</keyword>
<gene>
    <name evidence="2" type="ORF">GGQ55_004953</name>
</gene>
<sequence>MDPFRNLGRIPGLTDLLTLLQQQTEALAQLPRTLADLQGTVRQLTEATNTAKDTVASAQRTAERLEALVEELEEPVRALKPGLERVGRVLDDPAVDTVPDTLRRIHDDLMPLIHGLRQAQERMGTVTGSMAGLLRRRPTRPEDEPRPDGDAAS</sequence>
<reference evidence="2 3" key="1">
    <citation type="submission" date="2020-07" db="EMBL/GenBank/DDBJ databases">
        <title>Sequencing the genomes of 1000 actinobacteria strains.</title>
        <authorList>
            <person name="Klenk H.-P."/>
        </authorList>
    </citation>
    <scope>NUCLEOTIDE SEQUENCE [LARGE SCALE GENOMIC DNA]</scope>
    <source>
        <strain evidence="2 3">DSM 104001</strain>
    </source>
</reference>
<comment type="caution">
    <text evidence="2">The sequence shown here is derived from an EMBL/GenBank/DDBJ whole genome shotgun (WGS) entry which is preliminary data.</text>
</comment>
<evidence type="ECO:0000313" key="2">
    <source>
        <dbReference type="EMBL" id="NYJ08675.1"/>
    </source>
</evidence>
<proteinExistence type="predicted"/>